<protein>
    <submittedName>
        <fullName evidence="2">Lpg1974 family pore-forming outer membrane protein</fullName>
    </submittedName>
</protein>
<accession>A0A9X2FHE3</accession>
<organism evidence="2 3">
    <name type="scientific">Aeoliella straminimaris</name>
    <dbReference type="NCBI Taxonomy" id="2954799"/>
    <lineage>
        <taxon>Bacteria</taxon>
        <taxon>Pseudomonadati</taxon>
        <taxon>Planctomycetota</taxon>
        <taxon>Planctomycetia</taxon>
        <taxon>Pirellulales</taxon>
        <taxon>Lacipirellulaceae</taxon>
        <taxon>Aeoliella</taxon>
    </lineage>
</organism>
<comment type="caution">
    <text evidence="2">The sequence shown here is derived from an EMBL/GenBank/DDBJ whole genome shotgun (WGS) entry which is preliminary data.</text>
</comment>
<feature type="chain" id="PRO_5040821630" evidence="1">
    <location>
        <begin position="30"/>
        <end position="405"/>
    </location>
</feature>
<gene>
    <name evidence="2" type="ORF">NG895_12840</name>
</gene>
<dbReference type="Pfam" id="PF05150">
    <property type="entry name" value="Legionella_OMP"/>
    <property type="match status" value="1"/>
</dbReference>
<sequence>MTIRLFTTGLRWSAMLLTLAGGWANVSSAQQFNDLHRGGSINEPKWEQLAFCSDCNSGGAYVSDDYGSAYGDAPGCCDDGCCGSCDLECCDTGCCDPCTPPWAHRTGVWGTFLYLHATGADMHHAQQQNGTGGAGTTPFGLIGVTDPDHEPGFRVGGQVACDMCTSVAVNYTFFESSAIDSLDIPANVGGGLGTVGSLVHHPAADITSSAGPVNADYDLKMQLLDADYRRLFRASNCGWMNYFVGARYGRLEQDFRQLGTFGGSQGGVIDTTTQIDFDGTGLRVGLDGERILGHGCFSAYGNLSASALVGSFRGDYRMNNATTVSDLAIVRWEDDRVAPMLEYEVGLAWTSCSGCWRAKIGYTAIHWFNVATTPDFVDAVQADNYVDIGDTLSFSGLTSSVEWRF</sequence>
<evidence type="ECO:0000313" key="3">
    <source>
        <dbReference type="Proteomes" id="UP001155241"/>
    </source>
</evidence>
<dbReference type="Proteomes" id="UP001155241">
    <property type="component" value="Unassembled WGS sequence"/>
</dbReference>
<dbReference type="EMBL" id="JAMXLR010000039">
    <property type="protein sequence ID" value="MCO6044791.1"/>
    <property type="molecule type" value="Genomic_DNA"/>
</dbReference>
<name>A0A9X2FHE3_9BACT</name>
<feature type="signal peptide" evidence="1">
    <location>
        <begin position="1"/>
        <end position="29"/>
    </location>
</feature>
<evidence type="ECO:0000313" key="2">
    <source>
        <dbReference type="EMBL" id="MCO6044791.1"/>
    </source>
</evidence>
<dbReference type="InterPro" id="IPR007825">
    <property type="entry name" value="Major_OMP_Legionella"/>
</dbReference>
<reference evidence="2" key="1">
    <citation type="submission" date="2022-06" db="EMBL/GenBank/DDBJ databases">
        <title>Aeoliella straminimaris, a novel planctomycete from sediments.</title>
        <authorList>
            <person name="Vitorino I.R."/>
            <person name="Lage O.M."/>
        </authorList>
    </citation>
    <scope>NUCLEOTIDE SEQUENCE</scope>
    <source>
        <strain evidence="2">ICT_H6.2</strain>
    </source>
</reference>
<dbReference type="AlphaFoldDB" id="A0A9X2FHE3"/>
<keyword evidence="1" id="KW-0732">Signal</keyword>
<keyword evidence="3" id="KW-1185">Reference proteome</keyword>
<evidence type="ECO:0000256" key="1">
    <source>
        <dbReference type="SAM" id="SignalP"/>
    </source>
</evidence>
<proteinExistence type="predicted"/>
<dbReference type="RefSeq" id="WP_252852906.1">
    <property type="nucleotide sequence ID" value="NZ_JAMXLR010000039.1"/>
</dbReference>